<dbReference type="NCBIfam" id="TIGR00937">
    <property type="entry name" value="2A51"/>
    <property type="match status" value="1"/>
</dbReference>
<evidence type="ECO:0000256" key="5">
    <source>
        <dbReference type="ARBA" id="ARBA00022989"/>
    </source>
</evidence>
<keyword evidence="3" id="KW-1003">Cell membrane</keyword>
<gene>
    <name evidence="8" type="primary">chrA</name>
    <name evidence="8" type="ORF">FE263_00565</name>
</gene>
<proteinExistence type="inferred from homology"/>
<keyword evidence="6 7" id="KW-0472">Membrane</keyword>
<feature type="transmembrane region" description="Helical" evidence="7">
    <location>
        <begin position="231"/>
        <end position="250"/>
    </location>
</feature>
<dbReference type="Proteomes" id="UP000305654">
    <property type="component" value="Unassembled WGS sequence"/>
</dbReference>
<dbReference type="Pfam" id="PF02417">
    <property type="entry name" value="Chromate_transp"/>
    <property type="match status" value="2"/>
</dbReference>
<comment type="subcellular location">
    <subcellularLocation>
        <location evidence="1">Cell membrane</location>
        <topology evidence="1">Multi-pass membrane protein</topology>
    </subcellularLocation>
</comment>
<evidence type="ECO:0000313" key="8">
    <source>
        <dbReference type="EMBL" id="TLU73765.1"/>
    </source>
</evidence>
<evidence type="ECO:0000256" key="1">
    <source>
        <dbReference type="ARBA" id="ARBA00004651"/>
    </source>
</evidence>
<accession>A0A5R9J842</accession>
<dbReference type="GO" id="GO:0005886">
    <property type="term" value="C:plasma membrane"/>
    <property type="evidence" value="ECO:0007669"/>
    <property type="project" value="UniProtKB-SubCell"/>
</dbReference>
<dbReference type="PIRSF" id="PIRSF004810">
    <property type="entry name" value="ChrA"/>
    <property type="match status" value="1"/>
</dbReference>
<protein>
    <submittedName>
        <fullName evidence="8">Chromate efflux transporter</fullName>
    </submittedName>
</protein>
<sequence>MTRRGTPLEVLLVFLRLGLTSFGGPVAHLGYFRSELVERRGWIGEPAYAEIVALCQFLPGPASSQTGFALGLLRAGPLGALAAWVGFTVPSALFLLLCAAPSVRLAGTAAGAGLLHGLRLAAVSVVAQAVWSMARTLCPDRPRAAIALAAMILVAIVPAGVGQLAAIALGAACGILADRSNVVLEDATALPSPVSPPAAGFCLALFTALLVLPAALPGISEAHPALALAAAFYRAGALVFGGGHVVLPLLHDAVVAPGWVTEDRFLAGYGLAQAVPGPLFSVAAFLGAVARPGPGGAAGAAIGLVAIFLPGLLLLGTLPFWSWLRQRRAARAGLRGANAAVVGLLAMALYDPLWTGTVLRPADFIAALTGFLLLVLWRFPPLAVVTLGAVAGVTLGVLRP</sequence>
<keyword evidence="4 7" id="KW-0812">Transmembrane</keyword>
<evidence type="ECO:0000256" key="3">
    <source>
        <dbReference type="ARBA" id="ARBA00022475"/>
    </source>
</evidence>
<evidence type="ECO:0000256" key="4">
    <source>
        <dbReference type="ARBA" id="ARBA00022692"/>
    </source>
</evidence>
<name>A0A5R9J842_9PROT</name>
<keyword evidence="9" id="KW-1185">Reference proteome</keyword>
<feature type="transmembrane region" description="Helical" evidence="7">
    <location>
        <begin position="144"/>
        <end position="177"/>
    </location>
</feature>
<dbReference type="InterPro" id="IPR003370">
    <property type="entry name" value="Chromate_transpt"/>
</dbReference>
<feature type="transmembrane region" description="Helical" evidence="7">
    <location>
        <begin position="109"/>
        <end position="132"/>
    </location>
</feature>
<comment type="caution">
    <text evidence="8">The sequence shown here is derived from an EMBL/GenBank/DDBJ whole genome shotgun (WGS) entry which is preliminary data.</text>
</comment>
<feature type="transmembrane region" description="Helical" evidence="7">
    <location>
        <begin position="332"/>
        <end position="350"/>
    </location>
</feature>
<dbReference type="InterPro" id="IPR014047">
    <property type="entry name" value="Chr_Tranpt_l_chain"/>
</dbReference>
<evidence type="ECO:0000256" key="2">
    <source>
        <dbReference type="ARBA" id="ARBA00005262"/>
    </source>
</evidence>
<evidence type="ECO:0000256" key="7">
    <source>
        <dbReference type="SAM" id="Phobius"/>
    </source>
</evidence>
<feature type="transmembrane region" description="Helical" evidence="7">
    <location>
        <begin position="382"/>
        <end position="398"/>
    </location>
</feature>
<reference evidence="8 9" key="1">
    <citation type="submission" date="2019-05" db="EMBL/GenBank/DDBJ databases">
        <authorList>
            <person name="Pankratov T."/>
            <person name="Grouzdev D."/>
        </authorList>
    </citation>
    <scope>NUCLEOTIDE SEQUENCE [LARGE SCALE GENOMIC DNA]</scope>
    <source>
        <strain evidence="8 9">KEBCLARHB70R</strain>
    </source>
</reference>
<dbReference type="GO" id="GO:0015109">
    <property type="term" value="F:chromate transmembrane transporter activity"/>
    <property type="evidence" value="ECO:0007669"/>
    <property type="project" value="InterPro"/>
</dbReference>
<evidence type="ECO:0000256" key="6">
    <source>
        <dbReference type="ARBA" id="ARBA00023136"/>
    </source>
</evidence>
<dbReference type="PANTHER" id="PTHR33567:SF3">
    <property type="entry name" value="CHROMATE ION TRANSPORTER (EUROFUNG)"/>
    <property type="match status" value="1"/>
</dbReference>
<dbReference type="AlphaFoldDB" id="A0A5R9J842"/>
<feature type="transmembrane region" description="Helical" evidence="7">
    <location>
        <begin position="297"/>
        <end position="320"/>
    </location>
</feature>
<dbReference type="OrthoDB" id="8969999at2"/>
<feature type="transmembrane region" description="Helical" evidence="7">
    <location>
        <begin position="270"/>
        <end position="290"/>
    </location>
</feature>
<dbReference type="RefSeq" id="WP_138324018.1">
    <property type="nucleotide sequence ID" value="NZ_VCDI01000001.1"/>
</dbReference>
<dbReference type="EMBL" id="VCDI01000001">
    <property type="protein sequence ID" value="TLU73765.1"/>
    <property type="molecule type" value="Genomic_DNA"/>
</dbReference>
<keyword evidence="5 7" id="KW-1133">Transmembrane helix</keyword>
<feature type="transmembrane region" description="Helical" evidence="7">
    <location>
        <begin position="197"/>
        <end position="219"/>
    </location>
</feature>
<evidence type="ECO:0000313" key="9">
    <source>
        <dbReference type="Proteomes" id="UP000305654"/>
    </source>
</evidence>
<comment type="similarity">
    <text evidence="2">Belongs to the chromate ion transporter (CHR) (TC 2.A.51) family.</text>
</comment>
<organism evidence="8 9">
    <name type="scientific">Lichenicoccus roseus</name>
    <dbReference type="NCBI Taxonomy" id="2683649"/>
    <lineage>
        <taxon>Bacteria</taxon>
        <taxon>Pseudomonadati</taxon>
        <taxon>Pseudomonadota</taxon>
        <taxon>Alphaproteobacteria</taxon>
        <taxon>Acetobacterales</taxon>
        <taxon>Acetobacteraceae</taxon>
        <taxon>Lichenicoccus</taxon>
    </lineage>
</organism>
<feature type="transmembrane region" description="Helical" evidence="7">
    <location>
        <begin position="81"/>
        <end position="103"/>
    </location>
</feature>
<feature type="transmembrane region" description="Helical" evidence="7">
    <location>
        <begin position="12"/>
        <end position="32"/>
    </location>
</feature>
<dbReference type="PANTHER" id="PTHR33567">
    <property type="entry name" value="CHROMATE ION TRANSPORTER (EUROFUNG)"/>
    <property type="match status" value="1"/>
</dbReference>